<dbReference type="Pfam" id="PF00460">
    <property type="entry name" value="Flg_bb_rod"/>
    <property type="match status" value="1"/>
</dbReference>
<comment type="subcellular location">
    <subcellularLocation>
        <location evidence="1">Bacterial flagellum</location>
    </subcellularLocation>
</comment>
<organism evidence="5 6">
    <name type="scientific">Dyella tabacisoli</name>
    <dbReference type="NCBI Taxonomy" id="2282381"/>
    <lineage>
        <taxon>Bacteria</taxon>
        <taxon>Pseudomonadati</taxon>
        <taxon>Pseudomonadota</taxon>
        <taxon>Gammaproteobacteria</taxon>
        <taxon>Lysobacterales</taxon>
        <taxon>Rhodanobacteraceae</taxon>
        <taxon>Dyella</taxon>
    </lineage>
</organism>
<keyword evidence="3" id="KW-0975">Bacterial flagellum</keyword>
<dbReference type="GO" id="GO:0009288">
    <property type="term" value="C:bacterial-type flagellum"/>
    <property type="evidence" value="ECO:0007669"/>
    <property type="project" value="UniProtKB-SubCell"/>
</dbReference>
<proteinExistence type="inferred from homology"/>
<gene>
    <name evidence="5" type="ORF">DVJ77_11965</name>
</gene>
<dbReference type="Proteomes" id="UP000253782">
    <property type="component" value="Unassembled WGS sequence"/>
</dbReference>
<sequence length="123" mass="13261">MDLTTEALRLGMSMARVRADVASDNIANVDVAGYRAKRADFAQAVGLLREVAAQPSMSSERLERMTPTVLRESVGLEHSATNASASLDAEVAELETASVDFQSLTTIMSRRFSLMQLALAGRN</sequence>
<dbReference type="InterPro" id="IPR019776">
    <property type="entry name" value="Flagellar_basal_body_rod_CS"/>
</dbReference>
<dbReference type="EMBL" id="QQAH01000010">
    <property type="protein sequence ID" value="RDD81422.1"/>
    <property type="molecule type" value="Genomic_DNA"/>
</dbReference>
<comment type="similarity">
    <text evidence="2">Belongs to the flagella basal body rod proteins family.</text>
</comment>
<dbReference type="RefSeq" id="WP_114845765.1">
    <property type="nucleotide sequence ID" value="NZ_JBHSPE010000020.1"/>
</dbReference>
<protein>
    <recommendedName>
        <fullName evidence="4">Flagellar basal body rod protein N-terminal domain-containing protein</fullName>
    </recommendedName>
</protein>
<evidence type="ECO:0000259" key="4">
    <source>
        <dbReference type="Pfam" id="PF00460"/>
    </source>
</evidence>
<keyword evidence="6" id="KW-1185">Reference proteome</keyword>
<reference evidence="5 6" key="1">
    <citation type="submission" date="2018-07" db="EMBL/GenBank/DDBJ databases">
        <title>Dyella tabacisoli L4-6T, whole genome shotgun sequence.</title>
        <authorList>
            <person name="Zhou X.-K."/>
            <person name="Li W.-J."/>
            <person name="Duan Y.-Q."/>
        </authorList>
    </citation>
    <scope>NUCLEOTIDE SEQUENCE [LARGE SCALE GENOMIC DNA]</scope>
    <source>
        <strain evidence="5 6">L4-6</strain>
    </source>
</reference>
<dbReference type="PROSITE" id="PS00588">
    <property type="entry name" value="FLAGELLA_BB_ROD"/>
    <property type="match status" value="1"/>
</dbReference>
<feature type="domain" description="Flagellar basal body rod protein N-terminal" evidence="4">
    <location>
        <begin position="11"/>
        <end position="35"/>
    </location>
</feature>
<dbReference type="OrthoDB" id="6982538at2"/>
<evidence type="ECO:0000256" key="3">
    <source>
        <dbReference type="ARBA" id="ARBA00023143"/>
    </source>
</evidence>
<comment type="caution">
    <text evidence="5">The sequence shown here is derived from an EMBL/GenBank/DDBJ whole genome shotgun (WGS) entry which is preliminary data.</text>
</comment>
<evidence type="ECO:0000313" key="5">
    <source>
        <dbReference type="EMBL" id="RDD81422.1"/>
    </source>
</evidence>
<accession>A0A369UKX9</accession>
<dbReference type="AlphaFoldDB" id="A0A369UKX9"/>
<evidence type="ECO:0000256" key="1">
    <source>
        <dbReference type="ARBA" id="ARBA00004365"/>
    </source>
</evidence>
<evidence type="ECO:0000313" key="6">
    <source>
        <dbReference type="Proteomes" id="UP000253782"/>
    </source>
</evidence>
<dbReference type="InterPro" id="IPR001444">
    <property type="entry name" value="Flag_bb_rod_N"/>
</dbReference>
<name>A0A369UKX9_9GAMM</name>
<evidence type="ECO:0000256" key="2">
    <source>
        <dbReference type="ARBA" id="ARBA00009677"/>
    </source>
</evidence>